<evidence type="ECO:0000256" key="1">
    <source>
        <dbReference type="ARBA" id="ARBA00006255"/>
    </source>
</evidence>
<feature type="region of interest" description="Disordered" evidence="3">
    <location>
        <begin position="232"/>
        <end position="269"/>
    </location>
</feature>
<dbReference type="Pfam" id="PF23092">
    <property type="entry name" value="Ubiquitin_6"/>
    <property type="match status" value="1"/>
</dbReference>
<feature type="region of interest" description="Disordered" evidence="3">
    <location>
        <begin position="859"/>
        <end position="918"/>
    </location>
</feature>
<evidence type="ECO:0000256" key="2">
    <source>
        <dbReference type="SAM" id="Coils"/>
    </source>
</evidence>
<reference evidence="6" key="2">
    <citation type="submission" date="2023-11" db="UniProtKB">
        <authorList>
            <consortium name="WormBaseParasite"/>
        </authorList>
    </citation>
    <scope>IDENTIFICATION</scope>
</reference>
<evidence type="ECO:0000313" key="6">
    <source>
        <dbReference type="WBParaSite" id="TREG1_11370.1"/>
    </source>
</evidence>
<feature type="compositionally biased region" description="Polar residues" evidence="3">
    <location>
        <begin position="389"/>
        <end position="400"/>
    </location>
</feature>
<keyword evidence="5" id="KW-1185">Reference proteome</keyword>
<feature type="compositionally biased region" description="Polar residues" evidence="3">
    <location>
        <begin position="891"/>
        <end position="908"/>
    </location>
</feature>
<dbReference type="PANTHER" id="PTHR12784">
    <property type="entry name" value="STEERIN"/>
    <property type="match status" value="1"/>
</dbReference>
<evidence type="ECO:0000256" key="3">
    <source>
        <dbReference type="SAM" id="MobiDB-lite"/>
    </source>
</evidence>
<proteinExistence type="inferred from homology"/>
<dbReference type="WBParaSite" id="TREG1_11370.1">
    <property type="protein sequence ID" value="TREG1_11370.1"/>
    <property type="gene ID" value="TREG1_11370"/>
</dbReference>
<dbReference type="InterPro" id="IPR039041">
    <property type="entry name" value="Nav/unc-53"/>
</dbReference>
<reference evidence="5" key="1">
    <citation type="submission" date="2022-06" db="EMBL/GenBank/DDBJ databases">
        <authorList>
            <person name="Berger JAMES D."/>
            <person name="Berger JAMES D."/>
        </authorList>
    </citation>
    <scope>NUCLEOTIDE SEQUENCE [LARGE SCALE GENOMIC DNA]</scope>
</reference>
<name>A0AA85IUU6_TRIRE</name>
<evidence type="ECO:0000259" key="4">
    <source>
        <dbReference type="Pfam" id="PF23092"/>
    </source>
</evidence>
<feature type="region of interest" description="Disordered" evidence="3">
    <location>
        <begin position="23"/>
        <end position="43"/>
    </location>
</feature>
<dbReference type="GO" id="GO:0022008">
    <property type="term" value="P:neurogenesis"/>
    <property type="evidence" value="ECO:0007669"/>
    <property type="project" value="InterPro"/>
</dbReference>
<dbReference type="InterPro" id="IPR027417">
    <property type="entry name" value="P-loop_NTPase"/>
</dbReference>
<feature type="domain" description="Neuron navigator 1-like ubiquitin-like" evidence="4">
    <location>
        <begin position="1059"/>
        <end position="1133"/>
    </location>
</feature>
<dbReference type="InterPro" id="IPR057126">
    <property type="entry name" value="NAV1-like_ubiquitin-like"/>
</dbReference>
<sequence>MFPYAKPVKINPPSSNLSVAVKREKQSDVKNKHAERIARSGSCRASQASINTQISKPSYFTKPCSDTRSQNENIKIPQFLDYKTKKSDFKTIYTDSIKETISKKSSCSTTSLNFCDSKYGLKTVKNKDNVNFRQLSINKTSQTALGNSNIPTVGNTSQNTCSREINKDTTKKRCNIPNSISATFSLSAGDDRFYCDSGISSSSYSKDSACTSPSDPAAPASGTFIDSILHRKQEPKATSRIPVFSEKPDKSPSSDFCKIPDPKNGVNMTHKGYRLNTISQITDQRDNRANLNPGPSHIPDPNHGVNIQQWHYRPNPINQVADQVDSTVSSLTIQIAKRDLHNMEKDPTPPLGNTTTAKRPNKICMGLKDRRLKSNEVENIIASTIQSMMPFSPSDTNESNRYCKPTGSPKVTSTEDELDNSKMISSTNGPINFVQASGKPDTCTLSKSLSSQVVENPYDKPFDATNDPDRLLSSLSKLSPNPSLEDAAWDRKYFSDVESEYAALDISLPHLKRESLTEVEIESDLNRNLSEFLPCTKPIEEMMDVTNCSKTHSPVNSRLYSRNLLEPGYFSDTEAIFSTQSNFGILNGAVNSTTYTSNISNFLTSVNSIIPAKPVVPKGLFGDNQINMFIGRNQTTGSHGVPSFIQSPQKLSRTAQIQEAKWPKLCSLQNLSQRENKDLHTHYSNRQNITRKTDVSFPNCTVGTGPLSQVKLPYPTASLMANVGSLDDVAAKHRISSYGIQRRGDCTSSLHQNHHINGRNVLTTGDSSAVTQVVDAARISNTSIPTEDLHQKTKSLYDQISTMSAEVSLRDIMIRALKDNVANMTDRIEQLEALEIMKNSEIQELQSIINHIRGEDKDSKSSAIIFQPKPPRSASCRTLPDTMYQDDQDAVSLSSVASGTSAGGQTMPTDPKKHDNCSYSIGNNASTLETQTVYTKQSRWLGKSIAKAFRKRTRSTTQSTNSEGTINDTTITNMQSNQISQKSNDDNQLDRLYLTISRLQCRIDLLEARHKKLQETVLKYNPDDELLCNEFRLEGTNRKVFLSDLSSKFCKHSRYFVPVLVNTEEIIIDSESKKSLKIGCVGLRDDMTWNELDEVLQELLQCYISYLDPNERLQLNSLELKAYQLNSIYQYPNIKKTESIVRRFSRILPPAPPQPLFTTNQNHSQLPVTATLETSCHINREIYSQFPVMWLNATTKGHGLEYFNASIEIDLRGRTTNSPLKRMNKMLHQNVIEKTDMLHYGCFTSLVPYNTLKSYLSVIEENNFIIICGLSGTGKSHLVNNLAKILSYDSCYSKAIYNFRFTNNKSPTVKEIKKLLRKQLSSFSKCGFPKVINLFDMHLFQGSVLDILNVLNASPKGPKIIGTRESADKDFENTCRVNQIKIMHHLPDIKSTQEYLERVLYRNLAQSRMFCSHGLTNGDVTASANKDRKCYQLIFWLTEFWKKLNEILCSITDRKHCAIFGVQSTLKCPWMIMPHYIGFLTYGTTCWFQFYLKI</sequence>
<dbReference type="Proteomes" id="UP000050795">
    <property type="component" value="Unassembled WGS sequence"/>
</dbReference>
<dbReference type="SUPFAM" id="SSF52540">
    <property type="entry name" value="P-loop containing nucleoside triphosphate hydrolases"/>
    <property type="match status" value="1"/>
</dbReference>
<organism evidence="5 6">
    <name type="scientific">Trichobilharzia regenti</name>
    <name type="common">Nasal bird schistosome</name>
    <dbReference type="NCBI Taxonomy" id="157069"/>
    <lineage>
        <taxon>Eukaryota</taxon>
        <taxon>Metazoa</taxon>
        <taxon>Spiralia</taxon>
        <taxon>Lophotrochozoa</taxon>
        <taxon>Platyhelminthes</taxon>
        <taxon>Trematoda</taxon>
        <taxon>Digenea</taxon>
        <taxon>Strigeidida</taxon>
        <taxon>Schistosomatoidea</taxon>
        <taxon>Schistosomatidae</taxon>
        <taxon>Trichobilharzia</taxon>
    </lineage>
</organism>
<feature type="compositionally biased region" description="Basic and acidic residues" evidence="3">
    <location>
        <begin position="23"/>
        <end position="38"/>
    </location>
</feature>
<feature type="coiled-coil region" evidence="2">
    <location>
        <begin position="989"/>
        <end position="1016"/>
    </location>
</feature>
<evidence type="ECO:0000313" key="5">
    <source>
        <dbReference type="Proteomes" id="UP000050795"/>
    </source>
</evidence>
<protein>
    <recommendedName>
        <fullName evidence="4">Neuron navigator 1-like ubiquitin-like domain-containing protein</fullName>
    </recommendedName>
</protein>
<accession>A0AA85IUU6</accession>
<keyword evidence="2" id="KW-0175">Coiled coil</keyword>
<comment type="similarity">
    <text evidence="1">Belongs to the Nav/unc-53 family.</text>
</comment>
<dbReference type="PANTHER" id="PTHR12784:SF28">
    <property type="entry name" value="PROTEIN SICKIE"/>
    <property type="match status" value="1"/>
</dbReference>
<feature type="region of interest" description="Disordered" evidence="3">
    <location>
        <begin position="389"/>
        <end position="417"/>
    </location>
</feature>